<keyword evidence="8" id="KW-1185">Reference proteome</keyword>
<dbReference type="Pfam" id="PF01464">
    <property type="entry name" value="SLT"/>
    <property type="match status" value="1"/>
</dbReference>
<evidence type="ECO:0000313" key="7">
    <source>
        <dbReference type="EMBL" id="NJC71791.1"/>
    </source>
</evidence>
<dbReference type="EMBL" id="JAATVY010000013">
    <property type="protein sequence ID" value="NJC71791.1"/>
    <property type="molecule type" value="Genomic_DNA"/>
</dbReference>
<comment type="similarity">
    <text evidence="2">Belongs to the transglycosylase Slt family.</text>
</comment>
<dbReference type="InterPro" id="IPR008258">
    <property type="entry name" value="Transglycosylase_SLT_dom_1"/>
</dbReference>
<sequence length="349" mass="34940">MSFVDVSDRIQQIRSQLGLDAPTTAATTSATTTAAGTTASGALFASALDSAQSGWLGGLSASGGMTGDAVVADARRYLGIPYVYGSNDPAKGLDCSGLVQKVYGDLGIKLPRVAADQAKVGQPVASLAQAQPGDLLAFGSPVHHIAIYIGGGKMIAAPQTGDVVKVQDVYETPTAIRRILPDSAPAILPALRPAALTAGMSLSAASLSAVSSSGAGALAGVPYADIFTTTANRYGLPPTLLAAVAKVESGYNPSAVSPAGAQGLMQLMPSTARGLGVDPLDPTQAVDGAARLLSNNLRQFGSVPLALAAYNAGGGAVRRYGGIPPFAETQAYVPKVQAAMAALQGMGSS</sequence>
<dbReference type="Gene3D" id="1.10.530.10">
    <property type="match status" value="1"/>
</dbReference>
<dbReference type="Pfam" id="PF00877">
    <property type="entry name" value="NLPC_P60"/>
    <property type="match status" value="1"/>
</dbReference>
<dbReference type="PROSITE" id="PS51935">
    <property type="entry name" value="NLPC_P60"/>
    <property type="match status" value="1"/>
</dbReference>
<reference evidence="7 8" key="1">
    <citation type="submission" date="2020-03" db="EMBL/GenBank/DDBJ databases">
        <title>WGS of the type strain of Planosporangium spp.</title>
        <authorList>
            <person name="Thawai C."/>
        </authorList>
    </citation>
    <scope>NUCLEOTIDE SEQUENCE [LARGE SCALE GENOMIC DNA]</scope>
    <source>
        <strain evidence="7 8">TBRC 5610</strain>
    </source>
</reference>
<accession>A0ABX0Y0C3</accession>
<evidence type="ECO:0000256" key="2">
    <source>
        <dbReference type="ARBA" id="ARBA00007734"/>
    </source>
</evidence>
<dbReference type="SUPFAM" id="SSF54001">
    <property type="entry name" value="Cysteine proteinases"/>
    <property type="match status" value="1"/>
</dbReference>
<comment type="caution">
    <text evidence="7">The sequence shown here is derived from an EMBL/GenBank/DDBJ whole genome shotgun (WGS) entry which is preliminary data.</text>
</comment>
<dbReference type="InterPro" id="IPR038765">
    <property type="entry name" value="Papain-like_cys_pep_sf"/>
</dbReference>
<comment type="similarity">
    <text evidence="1">Belongs to the peptidase C40 family.</text>
</comment>
<evidence type="ECO:0000256" key="3">
    <source>
        <dbReference type="ARBA" id="ARBA00022670"/>
    </source>
</evidence>
<keyword evidence="4" id="KW-0378">Hydrolase</keyword>
<dbReference type="CDD" id="cd00254">
    <property type="entry name" value="LT-like"/>
    <property type="match status" value="1"/>
</dbReference>
<gene>
    <name evidence="7" type="ORF">HC031_18990</name>
</gene>
<proteinExistence type="inferred from homology"/>
<dbReference type="Proteomes" id="UP000722989">
    <property type="component" value="Unassembled WGS sequence"/>
</dbReference>
<dbReference type="SUPFAM" id="SSF53955">
    <property type="entry name" value="Lysozyme-like"/>
    <property type="match status" value="1"/>
</dbReference>
<dbReference type="InterPro" id="IPR023346">
    <property type="entry name" value="Lysozyme-like_dom_sf"/>
</dbReference>
<dbReference type="PANTHER" id="PTHR37423">
    <property type="entry name" value="SOLUBLE LYTIC MUREIN TRANSGLYCOSYLASE-RELATED"/>
    <property type="match status" value="1"/>
</dbReference>
<evidence type="ECO:0000256" key="1">
    <source>
        <dbReference type="ARBA" id="ARBA00007074"/>
    </source>
</evidence>
<dbReference type="RefSeq" id="WP_167926686.1">
    <property type="nucleotide sequence ID" value="NZ_JAATVY010000013.1"/>
</dbReference>
<evidence type="ECO:0000259" key="6">
    <source>
        <dbReference type="PROSITE" id="PS51935"/>
    </source>
</evidence>
<dbReference type="InterPro" id="IPR000064">
    <property type="entry name" value="NLP_P60_dom"/>
</dbReference>
<dbReference type="PANTHER" id="PTHR37423:SF2">
    <property type="entry name" value="MEMBRANE-BOUND LYTIC MUREIN TRANSGLYCOSYLASE C"/>
    <property type="match status" value="1"/>
</dbReference>
<organism evidence="7 8">
    <name type="scientific">Planosporangium thailandense</name>
    <dbReference type="NCBI Taxonomy" id="765197"/>
    <lineage>
        <taxon>Bacteria</taxon>
        <taxon>Bacillati</taxon>
        <taxon>Actinomycetota</taxon>
        <taxon>Actinomycetes</taxon>
        <taxon>Micromonosporales</taxon>
        <taxon>Micromonosporaceae</taxon>
        <taxon>Planosporangium</taxon>
    </lineage>
</organism>
<keyword evidence="5" id="KW-0788">Thiol protease</keyword>
<evidence type="ECO:0000256" key="4">
    <source>
        <dbReference type="ARBA" id="ARBA00022801"/>
    </source>
</evidence>
<keyword evidence="3" id="KW-0645">Protease</keyword>
<evidence type="ECO:0000256" key="5">
    <source>
        <dbReference type="ARBA" id="ARBA00022807"/>
    </source>
</evidence>
<protein>
    <submittedName>
        <fullName evidence="7">Transglycosylase SLT domain-containing protein</fullName>
    </submittedName>
</protein>
<dbReference type="Gene3D" id="3.90.1720.10">
    <property type="entry name" value="endopeptidase domain like (from Nostoc punctiforme)"/>
    <property type="match status" value="1"/>
</dbReference>
<dbReference type="InterPro" id="IPR000189">
    <property type="entry name" value="Transglyc_AS"/>
</dbReference>
<name>A0ABX0Y0C3_9ACTN</name>
<dbReference type="PROSITE" id="PS00922">
    <property type="entry name" value="TRANSGLYCOSYLASE"/>
    <property type="match status" value="1"/>
</dbReference>
<feature type="domain" description="NlpC/P60" evidence="6">
    <location>
        <begin position="64"/>
        <end position="188"/>
    </location>
</feature>
<evidence type="ECO:0000313" key="8">
    <source>
        <dbReference type="Proteomes" id="UP000722989"/>
    </source>
</evidence>